<evidence type="ECO:0000313" key="3">
    <source>
        <dbReference type="Proteomes" id="UP000762676"/>
    </source>
</evidence>
<reference evidence="2 3" key="1">
    <citation type="journal article" date="2021" name="Elife">
        <title>Chloroplast acquisition without the gene transfer in kleptoplastic sea slugs, Plakobranchus ocellatus.</title>
        <authorList>
            <person name="Maeda T."/>
            <person name="Takahashi S."/>
            <person name="Yoshida T."/>
            <person name="Shimamura S."/>
            <person name="Takaki Y."/>
            <person name="Nagai Y."/>
            <person name="Toyoda A."/>
            <person name="Suzuki Y."/>
            <person name="Arimoto A."/>
            <person name="Ishii H."/>
            <person name="Satoh N."/>
            <person name="Nishiyama T."/>
            <person name="Hasebe M."/>
            <person name="Maruyama T."/>
            <person name="Minagawa J."/>
            <person name="Obokata J."/>
            <person name="Shigenobu S."/>
        </authorList>
    </citation>
    <scope>NUCLEOTIDE SEQUENCE [LARGE SCALE GENOMIC DNA]</scope>
</reference>
<evidence type="ECO:0000256" key="1">
    <source>
        <dbReference type="SAM" id="MobiDB-lite"/>
    </source>
</evidence>
<evidence type="ECO:0000313" key="2">
    <source>
        <dbReference type="EMBL" id="GFR70301.1"/>
    </source>
</evidence>
<gene>
    <name evidence="2" type="ORF">ElyMa_002069600</name>
</gene>
<organism evidence="2 3">
    <name type="scientific">Elysia marginata</name>
    <dbReference type="NCBI Taxonomy" id="1093978"/>
    <lineage>
        <taxon>Eukaryota</taxon>
        <taxon>Metazoa</taxon>
        <taxon>Spiralia</taxon>
        <taxon>Lophotrochozoa</taxon>
        <taxon>Mollusca</taxon>
        <taxon>Gastropoda</taxon>
        <taxon>Heterobranchia</taxon>
        <taxon>Euthyneura</taxon>
        <taxon>Panpulmonata</taxon>
        <taxon>Sacoglossa</taxon>
        <taxon>Placobranchoidea</taxon>
        <taxon>Plakobranchidae</taxon>
        <taxon>Elysia</taxon>
    </lineage>
</organism>
<dbReference type="EMBL" id="BMAT01004203">
    <property type="protein sequence ID" value="GFR70301.1"/>
    <property type="molecule type" value="Genomic_DNA"/>
</dbReference>
<sequence length="128" mass="14489">MLSGPAQVDEPDSAGNPRRMMGLRSPSSNRLHKTNATYGCYYVIRYRRRRAMSLTQVCEVGKVSSLLVYLCNKFILAIHEFVNVMICRLGHEKGRVKLNRSCHHTSPLKGGGANFKLSFPSLYRVRSE</sequence>
<accession>A0AAV4FBP4</accession>
<dbReference type="Proteomes" id="UP000762676">
    <property type="component" value="Unassembled WGS sequence"/>
</dbReference>
<feature type="region of interest" description="Disordered" evidence="1">
    <location>
        <begin position="1"/>
        <end position="29"/>
    </location>
</feature>
<comment type="caution">
    <text evidence="2">The sequence shown here is derived from an EMBL/GenBank/DDBJ whole genome shotgun (WGS) entry which is preliminary data.</text>
</comment>
<dbReference type="AlphaFoldDB" id="A0AAV4FBP4"/>
<protein>
    <submittedName>
        <fullName evidence="2">Uncharacterized protein</fullName>
    </submittedName>
</protein>
<name>A0AAV4FBP4_9GAST</name>
<keyword evidence="3" id="KW-1185">Reference proteome</keyword>
<proteinExistence type="predicted"/>